<dbReference type="PATRIC" id="fig|28087.4.peg.3461"/>
<dbReference type="RefSeq" id="WP_027269828.1">
    <property type="nucleotide sequence ID" value="NZ_CAAAJE010000004.1"/>
</dbReference>
<comment type="caution">
    <text evidence="1">The sequence shown here is derived from an EMBL/GenBank/DDBJ whole genome shotgun (WGS) entry which is preliminary data.</text>
</comment>
<dbReference type="Proteomes" id="UP000054621">
    <property type="component" value="Unassembled WGS sequence"/>
</dbReference>
<proteinExistence type="predicted"/>
<accession>A0A0W0YC23</accession>
<sequence>MRFLNTFSSIIFLIFLSSVEAKEPTNYSQYIGITHNFSKSDLFVYIDQNKILKNISKLQQKGIIDRNLTNTEISFYETQLVAMASIPYVTQVIKNLYHSNNKKDQIHIIAYVLTTDLYGNKIKSFCYSFNFNRPLYQKINWQNFQSSNIVKIAPDFTVSEQCKVLEQTTPSSI</sequence>
<evidence type="ECO:0000313" key="2">
    <source>
        <dbReference type="Proteomes" id="UP000054621"/>
    </source>
</evidence>
<protein>
    <submittedName>
        <fullName evidence="1">Uncharacterized protein</fullName>
    </submittedName>
</protein>
<reference evidence="1 2" key="1">
    <citation type="submission" date="2015-11" db="EMBL/GenBank/DDBJ databases">
        <title>Genomic analysis of 38 Legionella species identifies large and diverse effector repertoires.</title>
        <authorList>
            <person name="Burstein D."/>
            <person name="Amaro F."/>
            <person name="Zusman T."/>
            <person name="Lifshitz Z."/>
            <person name="Cohen O."/>
            <person name="Gilbert J.A."/>
            <person name="Pupko T."/>
            <person name="Shuman H.A."/>
            <person name="Segal G."/>
        </authorList>
    </citation>
    <scope>NUCLEOTIDE SEQUENCE [LARGE SCALE GENOMIC DNA]</scope>
    <source>
        <strain evidence="1 2">Mt.St.Helens-4</strain>
    </source>
</reference>
<dbReference type="AlphaFoldDB" id="A0A0W0YC23"/>
<dbReference type="OrthoDB" id="5647264at2"/>
<name>A0A0W0YC23_9GAMM</name>
<evidence type="ECO:0000313" key="1">
    <source>
        <dbReference type="EMBL" id="KTD54400.1"/>
    </source>
</evidence>
<gene>
    <name evidence="1" type="ORF">Lsai_3222</name>
</gene>
<organism evidence="1 2">
    <name type="scientific">Legionella sainthelensi</name>
    <dbReference type="NCBI Taxonomy" id="28087"/>
    <lineage>
        <taxon>Bacteria</taxon>
        <taxon>Pseudomonadati</taxon>
        <taxon>Pseudomonadota</taxon>
        <taxon>Gammaproteobacteria</taxon>
        <taxon>Legionellales</taxon>
        <taxon>Legionellaceae</taxon>
        <taxon>Legionella</taxon>
    </lineage>
</organism>
<dbReference type="eggNOG" id="ENOG5032BR0">
    <property type="taxonomic scope" value="Bacteria"/>
</dbReference>
<dbReference type="EMBL" id="LNYV01000037">
    <property type="protein sequence ID" value="KTD54400.1"/>
    <property type="molecule type" value="Genomic_DNA"/>
</dbReference>